<dbReference type="OrthoDB" id="10399986at2759"/>
<dbReference type="KEGG" id="ein:Eint_080185"/>
<sequence length="61" mass="7011">MANKRVTYGLSVIYFLALIRIGMGKSNRVLELIVHFPLLFLNFILIMLLISAGQQLYQKNL</sequence>
<dbReference type="GeneID" id="20314071"/>
<reference evidence="2 3" key="2">
    <citation type="journal article" date="2012" name="Proc. Natl. Acad. Sci. U.S.A.">
        <title>Gain and loss of multiple functionally related, horizontally transferred genes in the reduced genomes of two microsporidian parasites.</title>
        <authorList>
            <person name="Pombert J.-F."/>
            <person name="Selman M."/>
            <person name="Burki F."/>
            <person name="Bardell F.T."/>
            <person name="Farinelli L."/>
            <person name="Solter L.F."/>
            <person name="Whitman D.W."/>
            <person name="Weiss L.M."/>
            <person name="Corradi N."/>
            <person name="Keeling P.J."/>
        </authorList>
    </citation>
    <scope>NUCLEOTIDE SEQUENCE [LARGE SCALE GENOMIC DNA]</scope>
    <source>
        <strain evidence="2 3">ATCC 50506</strain>
    </source>
</reference>
<dbReference type="AlphaFoldDB" id="W8PGT1"/>
<evidence type="ECO:0000313" key="3">
    <source>
        <dbReference type="Proteomes" id="UP000002313"/>
    </source>
</evidence>
<dbReference type="VEuPathDB" id="MicrosporidiaDB:Eint_080185"/>
<gene>
    <name evidence="2" type="ORF">Eint_080185</name>
</gene>
<feature type="transmembrane region" description="Helical" evidence="1">
    <location>
        <begin position="6"/>
        <end position="23"/>
    </location>
</feature>
<dbReference type="RefSeq" id="XP_009161881.1">
    <property type="nucleotide sequence ID" value="XM_009163617.1"/>
</dbReference>
<keyword evidence="1" id="KW-0472">Membrane</keyword>
<keyword evidence="1" id="KW-1133">Transmembrane helix</keyword>
<accession>W8PGT1</accession>
<keyword evidence="1" id="KW-0812">Transmembrane</keyword>
<feature type="transmembrane region" description="Helical" evidence="1">
    <location>
        <begin position="32"/>
        <end position="52"/>
    </location>
</feature>
<dbReference type="Proteomes" id="UP000002313">
    <property type="component" value="Chromosome VIII"/>
</dbReference>
<dbReference type="EMBL" id="CP001949">
    <property type="protein sequence ID" value="AHL30136.1"/>
    <property type="molecule type" value="Genomic_DNA"/>
</dbReference>
<proteinExistence type="predicted"/>
<reference evidence="2 3" key="1">
    <citation type="journal article" date="2010" name="Nat. Commun.">
        <title>The complete sequence of the smallest known nuclear genome from the microsporidian Encephalitozoon intestinalis.</title>
        <authorList>
            <person name="Corradi N."/>
            <person name="Pombert J.-F."/>
            <person name="Farinelli L."/>
            <person name="Didier E.S."/>
            <person name="Keeling P.J."/>
        </authorList>
    </citation>
    <scope>NUCLEOTIDE SEQUENCE [LARGE SCALE GENOMIC DNA]</scope>
    <source>
        <strain evidence="2 3">ATCC 50506</strain>
    </source>
</reference>
<organism evidence="2 3">
    <name type="scientific">Encephalitozoon intestinalis (strain ATCC 50506)</name>
    <name type="common">Microsporidian parasite</name>
    <name type="synonym">Septata intestinalis</name>
    <dbReference type="NCBI Taxonomy" id="876142"/>
    <lineage>
        <taxon>Eukaryota</taxon>
        <taxon>Fungi</taxon>
        <taxon>Fungi incertae sedis</taxon>
        <taxon>Microsporidia</taxon>
        <taxon>Unikaryonidae</taxon>
        <taxon>Encephalitozoon</taxon>
    </lineage>
</organism>
<keyword evidence="3" id="KW-1185">Reference proteome</keyword>
<protein>
    <submittedName>
        <fullName evidence="2">Uncharacterized protein</fullName>
    </submittedName>
</protein>
<evidence type="ECO:0000313" key="2">
    <source>
        <dbReference type="EMBL" id="AHL30136.1"/>
    </source>
</evidence>
<evidence type="ECO:0000256" key="1">
    <source>
        <dbReference type="SAM" id="Phobius"/>
    </source>
</evidence>
<dbReference type="HOGENOM" id="CLU_2922622_0_0_1"/>
<name>W8PGT1_ENCIT</name>